<organism evidence="13 14">
    <name type="scientific">Chironomus riparius</name>
    <dbReference type="NCBI Taxonomy" id="315576"/>
    <lineage>
        <taxon>Eukaryota</taxon>
        <taxon>Metazoa</taxon>
        <taxon>Ecdysozoa</taxon>
        <taxon>Arthropoda</taxon>
        <taxon>Hexapoda</taxon>
        <taxon>Insecta</taxon>
        <taxon>Pterygota</taxon>
        <taxon>Neoptera</taxon>
        <taxon>Endopterygota</taxon>
        <taxon>Diptera</taxon>
        <taxon>Nematocera</taxon>
        <taxon>Chironomoidea</taxon>
        <taxon>Chironomidae</taxon>
        <taxon>Chironominae</taxon>
        <taxon>Chironomus</taxon>
    </lineage>
</organism>
<dbReference type="Pfam" id="PF21260">
    <property type="entry name" value="Laman-like_dom"/>
    <property type="match status" value="1"/>
</dbReference>
<accession>A0A9N9WMB7</accession>
<reference evidence="13" key="2">
    <citation type="submission" date="2022-10" db="EMBL/GenBank/DDBJ databases">
        <authorList>
            <consortium name="ENA_rothamsted_submissions"/>
            <consortium name="culmorum"/>
            <person name="King R."/>
        </authorList>
    </citation>
    <scope>NUCLEOTIDE SEQUENCE</scope>
</reference>
<keyword evidence="14" id="KW-1185">Reference proteome</keyword>
<dbReference type="FunFam" id="3.20.110.10:FF:000001">
    <property type="entry name" value="Alpha-mannosidase"/>
    <property type="match status" value="1"/>
</dbReference>
<dbReference type="SMART" id="SM00872">
    <property type="entry name" value="Alpha-mann_mid"/>
    <property type="match status" value="1"/>
</dbReference>
<dbReference type="Gene3D" id="1.20.1270.50">
    <property type="entry name" value="Glycoside hydrolase family 38, central domain"/>
    <property type="match status" value="2"/>
</dbReference>
<dbReference type="CDD" id="cd10810">
    <property type="entry name" value="GH38N_AMII_LAM_like"/>
    <property type="match status" value="1"/>
</dbReference>
<dbReference type="EMBL" id="OU895877">
    <property type="protein sequence ID" value="CAG9797441.1"/>
    <property type="molecule type" value="Genomic_DNA"/>
</dbReference>
<feature type="signal peptide" evidence="11">
    <location>
        <begin position="1"/>
        <end position="19"/>
    </location>
</feature>
<dbReference type="FunFam" id="1.20.1270.50:FF:000003">
    <property type="entry name" value="Alpha-mannosidase"/>
    <property type="match status" value="1"/>
</dbReference>
<evidence type="ECO:0000313" key="13">
    <source>
        <dbReference type="EMBL" id="CAG9797441.1"/>
    </source>
</evidence>
<dbReference type="InterPro" id="IPR015341">
    <property type="entry name" value="Glyco_hydro_38_cen"/>
</dbReference>
<evidence type="ECO:0000256" key="6">
    <source>
        <dbReference type="ARBA" id="ARBA00022801"/>
    </source>
</evidence>
<dbReference type="InterPro" id="IPR027291">
    <property type="entry name" value="Glyco_hydro_38_N_sf"/>
</dbReference>
<evidence type="ECO:0000256" key="3">
    <source>
        <dbReference type="ARBA" id="ARBA00012752"/>
    </source>
</evidence>
<evidence type="ECO:0000256" key="10">
    <source>
        <dbReference type="ARBA" id="ARBA00023295"/>
    </source>
</evidence>
<reference evidence="13" key="1">
    <citation type="submission" date="2022-01" db="EMBL/GenBank/DDBJ databases">
        <authorList>
            <person name="King R."/>
        </authorList>
    </citation>
    <scope>NUCLEOTIDE SEQUENCE</scope>
</reference>
<dbReference type="Pfam" id="PF09261">
    <property type="entry name" value="Alpha-mann_mid"/>
    <property type="match status" value="1"/>
</dbReference>
<evidence type="ECO:0000313" key="14">
    <source>
        <dbReference type="Proteomes" id="UP001153620"/>
    </source>
</evidence>
<dbReference type="InterPro" id="IPR011013">
    <property type="entry name" value="Gal_mutarotase_sf_dom"/>
</dbReference>
<dbReference type="FunFam" id="2.70.98.30:FF:000003">
    <property type="entry name" value="Alpha-mannosidase"/>
    <property type="match status" value="1"/>
</dbReference>
<dbReference type="GO" id="GO:0046872">
    <property type="term" value="F:metal ion binding"/>
    <property type="evidence" value="ECO:0007669"/>
    <property type="project" value="UniProtKB-KW"/>
</dbReference>
<keyword evidence="4 11" id="KW-0479">Metal-binding</keyword>
<dbReference type="Proteomes" id="UP001153620">
    <property type="component" value="Chromosome 1"/>
</dbReference>
<keyword evidence="7 11" id="KW-0862">Zinc</keyword>
<dbReference type="Pfam" id="PF17677">
    <property type="entry name" value="Glyco_hydro38C2"/>
    <property type="match status" value="1"/>
</dbReference>
<dbReference type="GO" id="GO:0006013">
    <property type="term" value="P:mannose metabolic process"/>
    <property type="evidence" value="ECO:0007669"/>
    <property type="project" value="InterPro"/>
</dbReference>
<dbReference type="SUPFAM" id="SSF88713">
    <property type="entry name" value="Glycoside hydrolase/deacetylase"/>
    <property type="match status" value="1"/>
</dbReference>
<dbReference type="InterPro" id="IPR050843">
    <property type="entry name" value="Glycosyl_Hydrlase_38"/>
</dbReference>
<gene>
    <name evidence="13" type="ORF">CHIRRI_LOCUS440</name>
</gene>
<dbReference type="EC" id="3.2.1.-" evidence="11"/>
<dbReference type="InterPro" id="IPR037094">
    <property type="entry name" value="Glyco_hydro_38_cen_sf"/>
</dbReference>
<evidence type="ECO:0000256" key="1">
    <source>
        <dbReference type="ARBA" id="ARBA00000365"/>
    </source>
</evidence>
<sequence>MQRLILLTIISNLCLQCISHPYPSLQNVEIIDIESDGSNQTDNNYERVFVKIAQNYRKINEKQKSSGQHDTSHKSSTNCGYESCPKIKPDMINVHLVAHTHDDVGWLKTVDQYYYGSKGLIQKAGVQYILDTVVQALLQDPSKRFIYVESAFFEKWWREQDDKLKEQVKMLVNEGRLEFIGGAWSMNDEATTHYQSIVDQFTWGLRFLNDTFGQCGRPRVGWQIDPFGHSREQASLFAKMGFDGLFIGRLDYQDKLNRLMNKSAEMIWESSANLDNTDLFTGVLYNNYGPPNGFCFDILCDDEPIIDDKHSPDYNVDRRVTEFVNYIKLQSDLYRSNNIILTMGGDFTYMDAHVYYKNLDKLIRYTNKRQAEGLNVNLFYSTPSCYLKSLYDAGITWPTKNDDFFPYASDPHAYWTGYFSSRPTIKRFERVGNHYLQVCKQLSSSAKVQEKFFDGHLKVLRMAMGIMQHHDAVTGTEKQHVANDYSRRLDLAMSACGLNIKSSLNQFVTNKSPSIPPTSESSIKANHTSMVESDYWDLQFESCLNLNISVCKISEDSNQFMVTVYNPLAHATYQYVRMPVSGSKYEVRDYRNIIVPSQLVSIPSSIKSIDYRLSSSNNEIVLQATEVPAFGYKSYFVSRIMNEIEPSVIHVTRRHKRKPEIVVIGNEQVNVTFDVNGLLSQICVSGGTCSKLSQKFLYYKGAVGNNEIYENRSSGAYIFRPDPKSSEKEIAKHATIDVIKGEEVDEVHQTFNEWLSQVVRIYKTENFVEFEWLVGPIPIDDGAGKEIISRFYTVMKTDGVFYTDSNGREMLKRKRNHRDTWKVNIKEPVAGNYYPINTKIAIEDKEHRLAVLTDRAQGGSSLYDGTVELMIHRRLLHDDAFGVGEALNETAYGGKGLIARGKHYLIFGKKTNESPTLEGQERLLQNRVLIPNWLFFDDVSSISYDDWTKKYSNIHSSIGLSLPQNVYFMTFEPWKDGTFLIRFEHLLEKNEDPELSKTVRFNLTDVFPGYEIDLKEVTLSANQWIEELQRLHFKSEGADLLDEINLTDSDKLKPVIDMEITLDPMEMRTFVMTMWAKV</sequence>
<evidence type="ECO:0000256" key="11">
    <source>
        <dbReference type="RuleBase" id="RU361199"/>
    </source>
</evidence>
<feature type="domain" description="Glycoside hydrolase family 38 central" evidence="12">
    <location>
        <begin position="413"/>
        <end position="489"/>
    </location>
</feature>
<dbReference type="SUPFAM" id="SSF88688">
    <property type="entry name" value="Families 57/38 glycoside transferase middle domain"/>
    <property type="match status" value="1"/>
</dbReference>
<dbReference type="InterPro" id="IPR048534">
    <property type="entry name" value="Man2a1-like_dom"/>
</dbReference>
<dbReference type="GO" id="GO:0030246">
    <property type="term" value="F:carbohydrate binding"/>
    <property type="evidence" value="ECO:0007669"/>
    <property type="project" value="InterPro"/>
</dbReference>
<evidence type="ECO:0000256" key="7">
    <source>
        <dbReference type="ARBA" id="ARBA00022833"/>
    </source>
</evidence>
<dbReference type="InterPro" id="IPR041147">
    <property type="entry name" value="GH38_C"/>
</dbReference>
<keyword evidence="8" id="KW-1015">Disulfide bond</keyword>
<dbReference type="OrthoDB" id="2016903at2759"/>
<dbReference type="Gene3D" id="2.60.40.1360">
    <property type="match status" value="1"/>
</dbReference>
<dbReference type="InterPro" id="IPR000602">
    <property type="entry name" value="Glyco_hydro_38_N"/>
</dbReference>
<protein>
    <recommendedName>
        <fullName evidence="3 11">Alpha-mannosidase</fullName>
        <ecNumber evidence="11">3.2.1.-</ecNumber>
    </recommendedName>
</protein>
<keyword evidence="5 11" id="KW-0732">Signal</keyword>
<dbReference type="InterPro" id="IPR011330">
    <property type="entry name" value="Glyco_hydro/deAcase_b/a-brl"/>
</dbReference>
<evidence type="ECO:0000256" key="5">
    <source>
        <dbReference type="ARBA" id="ARBA00022729"/>
    </source>
</evidence>
<dbReference type="InterPro" id="IPR013780">
    <property type="entry name" value="Glyco_hydro_b"/>
</dbReference>
<feature type="chain" id="PRO_5040530438" description="Alpha-mannosidase" evidence="11">
    <location>
        <begin position="20"/>
        <end position="1078"/>
    </location>
</feature>
<evidence type="ECO:0000256" key="8">
    <source>
        <dbReference type="ARBA" id="ARBA00023157"/>
    </source>
</evidence>
<dbReference type="InterPro" id="IPR011682">
    <property type="entry name" value="Glyco_hydro_38_C"/>
</dbReference>
<dbReference type="GO" id="GO:0005764">
    <property type="term" value="C:lysosome"/>
    <property type="evidence" value="ECO:0007669"/>
    <property type="project" value="TreeGrafter"/>
</dbReference>
<dbReference type="PANTHER" id="PTHR11607:SF3">
    <property type="entry name" value="LYSOSOMAL ALPHA-MANNOSIDASE"/>
    <property type="match status" value="1"/>
</dbReference>
<evidence type="ECO:0000256" key="9">
    <source>
        <dbReference type="ARBA" id="ARBA00023180"/>
    </source>
</evidence>
<dbReference type="Gene3D" id="2.70.98.30">
    <property type="entry name" value="Golgi alpha-mannosidase II, domain 4"/>
    <property type="match status" value="1"/>
</dbReference>
<dbReference type="InterPro" id="IPR028995">
    <property type="entry name" value="Glyco_hydro_57/38_cen_sf"/>
</dbReference>
<dbReference type="AlphaFoldDB" id="A0A9N9WMB7"/>
<dbReference type="FunFam" id="2.60.40.1180:FF:000018">
    <property type="entry name" value="Alpha-mannosidase"/>
    <property type="match status" value="1"/>
</dbReference>
<comment type="cofactor">
    <cofactor evidence="11">
        <name>Zn(2+)</name>
        <dbReference type="ChEBI" id="CHEBI:29105"/>
    </cofactor>
    <text evidence="11">Binds 1 zinc ion per subunit.</text>
</comment>
<evidence type="ECO:0000259" key="12">
    <source>
        <dbReference type="SMART" id="SM00872"/>
    </source>
</evidence>
<comment type="catalytic activity">
    <reaction evidence="1">
        <text>Hydrolysis of terminal, non-reducing alpha-D-mannose residues in alpha-D-mannosides.</text>
        <dbReference type="EC" id="3.2.1.24"/>
    </reaction>
</comment>
<keyword evidence="6 11" id="KW-0378">Hydrolase</keyword>
<name>A0A9N9WMB7_9DIPT</name>
<keyword evidence="9" id="KW-0325">Glycoprotein</keyword>
<comment type="similarity">
    <text evidence="2 11">Belongs to the glycosyl hydrolase 38 family.</text>
</comment>
<dbReference type="Gene3D" id="2.60.40.1180">
    <property type="entry name" value="Golgi alpha-mannosidase II"/>
    <property type="match status" value="1"/>
</dbReference>
<dbReference type="Pfam" id="PF01074">
    <property type="entry name" value="Glyco_hydro_38N"/>
    <property type="match status" value="1"/>
</dbReference>
<dbReference type="Pfam" id="PF07748">
    <property type="entry name" value="Glyco_hydro_38C"/>
    <property type="match status" value="1"/>
</dbReference>
<proteinExistence type="inferred from homology"/>
<dbReference type="GO" id="GO:0004559">
    <property type="term" value="F:alpha-mannosidase activity"/>
    <property type="evidence" value="ECO:0007669"/>
    <property type="project" value="UniProtKB-EC"/>
</dbReference>
<dbReference type="SUPFAM" id="SSF74650">
    <property type="entry name" value="Galactose mutarotase-like"/>
    <property type="match status" value="1"/>
</dbReference>
<dbReference type="FunFam" id="1.20.1270.50:FF:000002">
    <property type="entry name" value="Alpha-mannosidase"/>
    <property type="match status" value="1"/>
</dbReference>
<dbReference type="Gene3D" id="3.20.110.10">
    <property type="entry name" value="Glycoside hydrolase 38, N terminal domain"/>
    <property type="match status" value="1"/>
</dbReference>
<dbReference type="PANTHER" id="PTHR11607">
    <property type="entry name" value="ALPHA-MANNOSIDASE"/>
    <property type="match status" value="1"/>
</dbReference>
<evidence type="ECO:0000256" key="4">
    <source>
        <dbReference type="ARBA" id="ARBA00022723"/>
    </source>
</evidence>
<evidence type="ECO:0000256" key="2">
    <source>
        <dbReference type="ARBA" id="ARBA00009792"/>
    </source>
</evidence>
<keyword evidence="10 11" id="KW-0326">Glycosidase</keyword>